<accession>A0A9X3AWD6</accession>
<organism evidence="5 6">
    <name type="scientific">Shewanella holmiensis</name>
    <dbReference type="NCBI Taxonomy" id="2952222"/>
    <lineage>
        <taxon>Bacteria</taxon>
        <taxon>Pseudomonadati</taxon>
        <taxon>Pseudomonadota</taxon>
        <taxon>Gammaproteobacteria</taxon>
        <taxon>Alteromonadales</taxon>
        <taxon>Shewanellaceae</taxon>
        <taxon>Shewanella</taxon>
    </lineage>
</organism>
<gene>
    <name evidence="3 5" type="primary">menH</name>
    <name evidence="5" type="ORF">NE535_10615</name>
</gene>
<dbReference type="InterPro" id="IPR022485">
    <property type="entry name" value="SHCHC_synthase_MenH"/>
</dbReference>
<keyword evidence="1 3" id="KW-0474">Menaquinone biosynthesis</keyword>
<dbReference type="RefSeq" id="WP_261298621.1">
    <property type="nucleotide sequence ID" value="NZ_JAMTCD010000012.1"/>
</dbReference>
<comment type="pathway">
    <text evidence="3">Quinol/quinone metabolism; menaquinone biosynthesis.</text>
</comment>
<proteinExistence type="inferred from homology"/>
<comment type="caution">
    <text evidence="5">The sequence shown here is derived from an EMBL/GenBank/DDBJ whole genome shotgun (WGS) entry which is preliminary data.</text>
</comment>
<dbReference type="AlphaFoldDB" id="A0A9X3AWD6"/>
<comment type="similarity">
    <text evidence="3">Belongs to the AB hydrolase superfamily. MenH family.</text>
</comment>
<evidence type="ECO:0000256" key="1">
    <source>
        <dbReference type="ARBA" id="ARBA00022428"/>
    </source>
</evidence>
<reference evidence="5" key="1">
    <citation type="journal article" date="2023" name="Int. J. Syst. Evol. Microbiol.">
        <title>&lt;i&gt;Shewanella septentrionalis&lt;/i&gt; sp. nov. and &lt;i&gt;Shewanella holmiensis&lt;/i&gt; sp. nov., isolated from Baltic Sea water and sediments.</title>
        <authorList>
            <person name="Martin-Rodriguez A.J."/>
            <person name="Thorell K."/>
            <person name="Joffre E."/>
            <person name="Jensie-Markopoulos S."/>
            <person name="Moore E.R.B."/>
            <person name="Sjoling A."/>
        </authorList>
    </citation>
    <scope>NUCLEOTIDE SEQUENCE</scope>
    <source>
        <strain evidence="5">SP1S2-7</strain>
    </source>
</reference>
<comment type="catalytic activity">
    <reaction evidence="3">
        <text>5-enolpyruvoyl-6-hydroxy-2-succinyl-cyclohex-3-ene-1-carboxylate = (1R,6R)-6-hydroxy-2-succinyl-cyclohexa-2,4-diene-1-carboxylate + pyruvate</text>
        <dbReference type="Rhea" id="RHEA:25597"/>
        <dbReference type="ChEBI" id="CHEBI:15361"/>
        <dbReference type="ChEBI" id="CHEBI:58689"/>
        <dbReference type="ChEBI" id="CHEBI:58818"/>
        <dbReference type="EC" id="4.2.99.20"/>
    </reaction>
</comment>
<evidence type="ECO:0000256" key="3">
    <source>
        <dbReference type="HAMAP-Rule" id="MF_01660"/>
    </source>
</evidence>
<dbReference type="GO" id="GO:0070205">
    <property type="term" value="F:2-succinyl-6-hydroxy-2,4-cyclohexadiene-1-carboxylate synthase activity"/>
    <property type="evidence" value="ECO:0007669"/>
    <property type="project" value="UniProtKB-UniRule"/>
</dbReference>
<keyword evidence="6" id="KW-1185">Reference proteome</keyword>
<keyword evidence="2 3" id="KW-0456">Lyase</keyword>
<evidence type="ECO:0000259" key="4">
    <source>
        <dbReference type="Pfam" id="PF00561"/>
    </source>
</evidence>
<comment type="pathway">
    <text evidence="3">Quinol/quinone metabolism; 1,4-dihydroxy-2-naphthoate biosynthesis; 1,4-dihydroxy-2-naphthoate from chorismate: step 3/7.</text>
</comment>
<dbReference type="InterPro" id="IPR029058">
    <property type="entry name" value="AB_hydrolase_fold"/>
</dbReference>
<dbReference type="PANTHER" id="PTHR42916">
    <property type="entry name" value="2-SUCCINYL-5-ENOLPYRUVYL-6-HYDROXY-3-CYCLOHEXENE-1-CARBOXYLATE SYNTHASE"/>
    <property type="match status" value="1"/>
</dbReference>
<dbReference type="NCBIfam" id="TIGR03695">
    <property type="entry name" value="menH_SHCHC"/>
    <property type="match status" value="1"/>
</dbReference>
<name>A0A9X3AWD6_9GAMM</name>
<protein>
    <recommendedName>
        <fullName evidence="3">Putative 2-succinyl-6-hydroxy-2,4-cyclohexadiene-1-carboxylate synthase</fullName>
        <shortName evidence="3">SHCHC synthase</shortName>
        <ecNumber evidence="3">4.2.99.20</ecNumber>
    </recommendedName>
</protein>
<evidence type="ECO:0000313" key="6">
    <source>
        <dbReference type="Proteomes" id="UP001155546"/>
    </source>
</evidence>
<feature type="domain" description="AB hydrolase-1" evidence="4">
    <location>
        <begin position="13"/>
        <end position="223"/>
    </location>
</feature>
<evidence type="ECO:0000256" key="2">
    <source>
        <dbReference type="ARBA" id="ARBA00023239"/>
    </source>
</evidence>
<dbReference type="EMBL" id="JAMTCD010000012">
    <property type="protein sequence ID" value="MCT7942243.1"/>
    <property type="molecule type" value="Genomic_DNA"/>
</dbReference>
<evidence type="ECO:0000313" key="5">
    <source>
        <dbReference type="EMBL" id="MCT7942243.1"/>
    </source>
</evidence>
<dbReference type="InterPro" id="IPR000073">
    <property type="entry name" value="AB_hydrolase_1"/>
</dbReference>
<dbReference type="EC" id="4.2.99.20" evidence="3"/>
<dbReference type="PANTHER" id="PTHR42916:SF1">
    <property type="entry name" value="PROTEIN PHYLLO, CHLOROPLASTIC"/>
    <property type="match status" value="1"/>
</dbReference>
<comment type="subunit">
    <text evidence="3">Monomer.</text>
</comment>
<comment type="function">
    <text evidence="3">Catalyzes a proton abstraction reaction that results in 2,5-elimination of pyruvate from 2-succinyl-5-enolpyruvyl-6-hydroxy-3-cyclohexene-1-carboxylate (SEPHCHC) and the formation of 2-succinyl-6-hydroxy-2,4-cyclohexadiene-1-carboxylate (SHCHC).</text>
</comment>
<dbReference type="Proteomes" id="UP001155546">
    <property type="component" value="Unassembled WGS sequence"/>
</dbReference>
<dbReference type="SUPFAM" id="SSF53474">
    <property type="entry name" value="alpha/beta-Hydrolases"/>
    <property type="match status" value="1"/>
</dbReference>
<dbReference type="HAMAP" id="MF_01660">
    <property type="entry name" value="MenH"/>
    <property type="match status" value="1"/>
</dbReference>
<dbReference type="Gene3D" id="3.40.50.1820">
    <property type="entry name" value="alpha/beta hydrolase"/>
    <property type="match status" value="1"/>
</dbReference>
<dbReference type="GO" id="GO:0009234">
    <property type="term" value="P:menaquinone biosynthetic process"/>
    <property type="evidence" value="ECO:0007669"/>
    <property type="project" value="UniProtKB-UniRule"/>
</dbReference>
<dbReference type="Pfam" id="PF00561">
    <property type="entry name" value="Abhydrolase_1"/>
    <property type="match status" value="1"/>
</dbReference>
<sequence length="264" mass="29626">MAWINRYGDPQLPAMVLLHGFMGAKEDWLPMMAEISQYFHCICIDLPGHGGNSFALPNPGLFSAAEHIINTVDNLGYNRFHLVGYSLGGRIALHIASLQPQAILSLTLESAHPGLLSDDEKHQRALNDSNWADKLLSQPFEQFLQQWYQQAVFSDLSDKQRHFLISKRLNNYPKNLHACYQATSLSLQQDCRNVIDNLTSQCTFITGEQDTKFQGLAKDWQQSLHSASSLTLVIITGVGHNIHSMQPHTFSNTLLSLLRGEPTK</sequence>